<feature type="region of interest" description="Disordered" evidence="1">
    <location>
        <begin position="132"/>
        <end position="167"/>
    </location>
</feature>
<evidence type="ECO:0000313" key="3">
    <source>
        <dbReference type="Proteomes" id="UP000807504"/>
    </source>
</evidence>
<feature type="compositionally biased region" description="Basic and acidic residues" evidence="1">
    <location>
        <begin position="136"/>
        <end position="158"/>
    </location>
</feature>
<feature type="compositionally biased region" description="Polar residues" evidence="1">
    <location>
        <begin position="100"/>
        <end position="109"/>
    </location>
</feature>
<dbReference type="Proteomes" id="UP000807504">
    <property type="component" value="Unassembled WGS sequence"/>
</dbReference>
<organism evidence="2 3">
    <name type="scientific">Argiope bruennichi</name>
    <name type="common">Wasp spider</name>
    <name type="synonym">Aranea bruennichi</name>
    <dbReference type="NCBI Taxonomy" id="94029"/>
    <lineage>
        <taxon>Eukaryota</taxon>
        <taxon>Metazoa</taxon>
        <taxon>Ecdysozoa</taxon>
        <taxon>Arthropoda</taxon>
        <taxon>Chelicerata</taxon>
        <taxon>Arachnida</taxon>
        <taxon>Araneae</taxon>
        <taxon>Araneomorphae</taxon>
        <taxon>Entelegynae</taxon>
        <taxon>Araneoidea</taxon>
        <taxon>Araneidae</taxon>
        <taxon>Argiope</taxon>
    </lineage>
</organism>
<evidence type="ECO:0000256" key="1">
    <source>
        <dbReference type="SAM" id="MobiDB-lite"/>
    </source>
</evidence>
<comment type="caution">
    <text evidence="2">The sequence shown here is derived from an EMBL/GenBank/DDBJ whole genome shotgun (WGS) entry which is preliminary data.</text>
</comment>
<name>A0A8T0FMW6_ARGBR</name>
<keyword evidence="3" id="KW-1185">Reference proteome</keyword>
<sequence length="660" mass="75839">MATLRQKESKIPLRVDSKLKNISKIPLRVETKPKILTNTEPELKRTSTVAKKKTVINPTNRNKTSTAEIPKKELKRVNLQIKNKAKENKFQPSDKISLKNEPSNRASKTITDEKQIKNSNCFSNVLKNRNKITTKKLPERPKPIKGKEEENPFEKKIPEINIESDDPFKISEEEKQNKNSNHPSQTNIEFVADERMKNFILSNRELTPSMLKSSSKIKTSMMDRPSLYNRFKLSVDPYKQALADIENYDLASERQRASEMHKNKLYGTPVQMERSSLYKGFKHPINPYKQALAEIKNSDLASERQRVSEMHKNRVHVSPLQNRNSLYKPLKCVGDPYQDALKSLAKLRVHRNIKSCKKKPEMTRISESSESSTLPTPECEENILVSPCSSPLKKVILDSPSKTDEVLENRQISDLCLPEKNKEQKETDCFINKMLNISTLTSSLKTDANNGKVVRDLSPTLDLKQKSDKKAATFNHEFKNSILKSMNPFLNLLRTSEVRQSLFSHQPECFFDKMNPKIFTPQPVSLYPRLRLSESISPEFLSRRTTDILSCAPINTPLVLKSLGKYELSPVCKKLEFKDSPKETNKEENDSRENSQTFYLQNILTQQKILDQLAHQECSILMHEATFPCEIRNYLQNPVAQILNDGDETHFVPVSLRRLS</sequence>
<gene>
    <name evidence="2" type="ORF">HNY73_003523</name>
</gene>
<dbReference type="EMBL" id="JABXBU010000003">
    <property type="protein sequence ID" value="KAF8791852.1"/>
    <property type="molecule type" value="Genomic_DNA"/>
</dbReference>
<proteinExistence type="predicted"/>
<dbReference type="AlphaFoldDB" id="A0A8T0FMW6"/>
<evidence type="ECO:0000313" key="2">
    <source>
        <dbReference type="EMBL" id="KAF8791852.1"/>
    </source>
</evidence>
<feature type="region of interest" description="Disordered" evidence="1">
    <location>
        <begin position="82"/>
        <end position="115"/>
    </location>
</feature>
<accession>A0A8T0FMW6</accession>
<protein>
    <submittedName>
        <fullName evidence="2">Uncharacterized protein</fullName>
    </submittedName>
</protein>
<reference evidence="2" key="2">
    <citation type="submission" date="2020-06" db="EMBL/GenBank/DDBJ databases">
        <authorList>
            <person name="Sheffer M."/>
        </authorList>
    </citation>
    <scope>NUCLEOTIDE SEQUENCE</scope>
</reference>
<reference evidence="2" key="1">
    <citation type="journal article" date="2020" name="bioRxiv">
        <title>Chromosome-level reference genome of the European wasp spider Argiope bruennichi: a resource for studies on range expansion and evolutionary adaptation.</title>
        <authorList>
            <person name="Sheffer M.M."/>
            <person name="Hoppe A."/>
            <person name="Krehenwinkel H."/>
            <person name="Uhl G."/>
            <person name="Kuss A.W."/>
            <person name="Jensen L."/>
            <person name="Jensen C."/>
            <person name="Gillespie R.G."/>
            <person name="Hoff K.J."/>
            <person name="Prost S."/>
        </authorList>
    </citation>
    <scope>NUCLEOTIDE SEQUENCE</scope>
</reference>